<keyword evidence="2" id="KW-0547">Nucleotide-binding</keyword>
<organism evidence="8 9">
    <name type="scientific">Pontiella sulfatireligans</name>
    <dbReference type="NCBI Taxonomy" id="2750658"/>
    <lineage>
        <taxon>Bacteria</taxon>
        <taxon>Pseudomonadati</taxon>
        <taxon>Kiritimatiellota</taxon>
        <taxon>Kiritimatiellia</taxon>
        <taxon>Kiritimatiellales</taxon>
        <taxon>Pontiellaceae</taxon>
        <taxon>Pontiella</taxon>
    </lineage>
</organism>
<reference evidence="8 9" key="1">
    <citation type="submission" date="2019-04" db="EMBL/GenBank/DDBJ databases">
        <authorList>
            <person name="Van Vliet M D."/>
        </authorList>
    </citation>
    <scope>NUCLEOTIDE SEQUENCE [LARGE SCALE GENOMIC DNA]</scope>
    <source>
        <strain evidence="8 9">F21</strain>
    </source>
</reference>
<evidence type="ECO:0000256" key="4">
    <source>
        <dbReference type="ARBA" id="ARBA00022840"/>
    </source>
</evidence>
<evidence type="ECO:0000256" key="2">
    <source>
        <dbReference type="ARBA" id="ARBA00022741"/>
    </source>
</evidence>
<dbReference type="InterPro" id="IPR011009">
    <property type="entry name" value="Kinase-like_dom_sf"/>
</dbReference>
<evidence type="ECO:0000313" key="8">
    <source>
        <dbReference type="EMBL" id="VGO18040.1"/>
    </source>
</evidence>
<keyword evidence="6" id="KW-1133">Transmembrane helix</keyword>
<gene>
    <name evidence="8" type="primary">pknD_2</name>
    <name evidence="8" type="ORF">SCARR_00090</name>
</gene>
<dbReference type="EMBL" id="CAAHFH010000001">
    <property type="protein sequence ID" value="VGO18040.1"/>
    <property type="molecule type" value="Genomic_DNA"/>
</dbReference>
<dbReference type="PROSITE" id="PS50011">
    <property type="entry name" value="PROTEIN_KINASE_DOM"/>
    <property type="match status" value="1"/>
</dbReference>
<keyword evidence="3 8" id="KW-0418">Kinase</keyword>
<evidence type="ECO:0000313" key="9">
    <source>
        <dbReference type="Proteomes" id="UP000346198"/>
    </source>
</evidence>
<dbReference type="GO" id="GO:0004674">
    <property type="term" value="F:protein serine/threonine kinase activity"/>
    <property type="evidence" value="ECO:0007669"/>
    <property type="project" value="TreeGrafter"/>
</dbReference>
<keyword evidence="9" id="KW-1185">Reference proteome</keyword>
<sequence>MPENPKSNNEREKRFRRLDEGFRDFYDADLSTISEEEEASLTPILNSVGTYSERYQTLGEIAEGGEKKITLVYDHRLDRQVAMAHAVHAKTKAEQERFLREARLTANLAHPNIMPVHNMGVDQEGIPFFTMELIGGDSLKDIIAKLRDGDEAYQRNYPLTKLLDIYIKICDAAAYAHSRNVLHLDLKPENIQVGEFGEVFVCDWGLARVMHSEDPKPQEIPGTLDADILNDMTLSGMMKGTPGFMAPEQVVADSEKTPQTDIYALGAVLYQLLTHETPVRGDSANEIIQNTRAGKIIPPHRQNPEKQIPKSLCAAALKALSLKPENRYGSVVELKQEINRYLSGYPTHAENASPITTLTLLIQRHSRITFLLLFFLLLLAGVMSVNLAIIEKAKRRAEIEHKQAEQNFQLYREEQQAVIQLNEDLGDALVSTMQSPTFLNLDLTLRVLDAGISKDLTPEHYKKLMVKKGTIHFMLYQFNAASECFEKAGEDQTRPIKTICDLSREYATLKTNDKQDLSNQQMADLIAASGHTNARITLILHYMYLYHIRSHTNPSPEDYLPLATAMLDKLNKIRTRTEPLQLTRRTEGWHLNLAGTEYREFKLKIDAAYELNVLKPLNLYSLDISHTPISNLAELSGIELKELRMVGLHLHQKNLAGRFRLFELEKVVIDADAYPKLTMNRLREDFEVIDVPASP</sequence>
<feature type="coiled-coil region" evidence="5">
    <location>
        <begin position="387"/>
        <end position="414"/>
    </location>
</feature>
<dbReference type="PANTHER" id="PTHR43289:SF6">
    <property type="entry name" value="SERINE_THREONINE-PROTEIN KINASE NEKL-3"/>
    <property type="match status" value="1"/>
</dbReference>
<evidence type="ECO:0000256" key="1">
    <source>
        <dbReference type="ARBA" id="ARBA00022679"/>
    </source>
</evidence>
<name>A0A6C2UD17_9BACT</name>
<dbReference type="InterPro" id="IPR000719">
    <property type="entry name" value="Prot_kinase_dom"/>
</dbReference>
<dbReference type="CDD" id="cd14014">
    <property type="entry name" value="STKc_PknB_like"/>
    <property type="match status" value="1"/>
</dbReference>
<dbReference type="GO" id="GO:0005524">
    <property type="term" value="F:ATP binding"/>
    <property type="evidence" value="ECO:0007669"/>
    <property type="project" value="UniProtKB-KW"/>
</dbReference>
<accession>A0A6C2UD17</accession>
<keyword evidence="6" id="KW-0812">Transmembrane</keyword>
<keyword evidence="6" id="KW-0472">Membrane</keyword>
<keyword evidence="1" id="KW-0808">Transferase</keyword>
<dbReference type="SMART" id="SM00220">
    <property type="entry name" value="S_TKc"/>
    <property type="match status" value="1"/>
</dbReference>
<evidence type="ECO:0000256" key="6">
    <source>
        <dbReference type="SAM" id="Phobius"/>
    </source>
</evidence>
<evidence type="ECO:0000256" key="5">
    <source>
        <dbReference type="SAM" id="Coils"/>
    </source>
</evidence>
<dbReference type="Pfam" id="PF00069">
    <property type="entry name" value="Pkinase"/>
    <property type="match status" value="1"/>
</dbReference>
<keyword evidence="5" id="KW-0175">Coiled coil</keyword>
<dbReference type="PANTHER" id="PTHR43289">
    <property type="entry name" value="MITOGEN-ACTIVATED PROTEIN KINASE KINASE KINASE 20-RELATED"/>
    <property type="match status" value="1"/>
</dbReference>
<keyword evidence="4" id="KW-0067">ATP-binding</keyword>
<dbReference type="Proteomes" id="UP000346198">
    <property type="component" value="Unassembled WGS sequence"/>
</dbReference>
<dbReference type="RefSeq" id="WP_136059578.1">
    <property type="nucleotide sequence ID" value="NZ_CAAHFH010000001.1"/>
</dbReference>
<evidence type="ECO:0000259" key="7">
    <source>
        <dbReference type="PROSITE" id="PS50011"/>
    </source>
</evidence>
<dbReference type="Gene3D" id="3.30.200.20">
    <property type="entry name" value="Phosphorylase Kinase, domain 1"/>
    <property type="match status" value="1"/>
</dbReference>
<evidence type="ECO:0000256" key="3">
    <source>
        <dbReference type="ARBA" id="ARBA00022777"/>
    </source>
</evidence>
<feature type="domain" description="Protein kinase" evidence="7">
    <location>
        <begin position="55"/>
        <end position="342"/>
    </location>
</feature>
<proteinExistence type="predicted"/>
<protein>
    <submittedName>
        <fullName evidence="8">Serine/threonine-protein kinase PknD</fullName>
    </submittedName>
</protein>
<dbReference type="SUPFAM" id="SSF56112">
    <property type="entry name" value="Protein kinase-like (PK-like)"/>
    <property type="match status" value="1"/>
</dbReference>
<feature type="transmembrane region" description="Helical" evidence="6">
    <location>
        <begin position="368"/>
        <end position="389"/>
    </location>
</feature>
<dbReference type="AlphaFoldDB" id="A0A6C2UD17"/>
<dbReference type="Gene3D" id="1.10.510.10">
    <property type="entry name" value="Transferase(Phosphotransferase) domain 1"/>
    <property type="match status" value="1"/>
</dbReference>